<evidence type="ECO:0000259" key="7">
    <source>
        <dbReference type="Pfam" id="PF02927"/>
    </source>
</evidence>
<dbReference type="KEGG" id="muh:HYN43_010545"/>
<organism evidence="8 9">
    <name type="scientific">Mucilaginibacter celer</name>
    <dbReference type="NCBI Taxonomy" id="2305508"/>
    <lineage>
        <taxon>Bacteria</taxon>
        <taxon>Pseudomonadati</taxon>
        <taxon>Bacteroidota</taxon>
        <taxon>Sphingobacteriia</taxon>
        <taxon>Sphingobacteriales</taxon>
        <taxon>Sphingobacteriaceae</taxon>
        <taxon>Mucilaginibacter</taxon>
    </lineage>
</organism>
<dbReference type="GO" id="GO:0000272">
    <property type="term" value="P:polysaccharide catabolic process"/>
    <property type="evidence" value="ECO:0007669"/>
    <property type="project" value="UniProtKB-KW"/>
</dbReference>
<dbReference type="Proteomes" id="UP000270046">
    <property type="component" value="Chromosome"/>
</dbReference>
<keyword evidence="4" id="KW-0326">Glycosidase</keyword>
<evidence type="ECO:0000256" key="4">
    <source>
        <dbReference type="ARBA" id="ARBA00023295"/>
    </source>
</evidence>
<keyword evidence="3" id="KW-0119">Carbohydrate metabolism</keyword>
<dbReference type="Gene3D" id="2.60.40.10">
    <property type="entry name" value="Immunoglobulins"/>
    <property type="match status" value="1"/>
</dbReference>
<evidence type="ECO:0000256" key="2">
    <source>
        <dbReference type="ARBA" id="ARBA00022801"/>
    </source>
</evidence>
<proteinExistence type="inferred from homology"/>
<dbReference type="SUPFAM" id="SSF81296">
    <property type="entry name" value="E set domains"/>
    <property type="match status" value="1"/>
</dbReference>
<dbReference type="CDD" id="cd02850">
    <property type="entry name" value="E_set_Cellulase_N"/>
    <property type="match status" value="1"/>
</dbReference>
<gene>
    <name evidence="8" type="ORF">HYN43_010545</name>
</gene>
<dbReference type="SUPFAM" id="SSF48208">
    <property type="entry name" value="Six-hairpin glycosidases"/>
    <property type="match status" value="1"/>
</dbReference>
<dbReference type="InterPro" id="IPR013783">
    <property type="entry name" value="Ig-like_fold"/>
</dbReference>
<accession>A0A494VQW4</accession>
<evidence type="ECO:0000313" key="9">
    <source>
        <dbReference type="Proteomes" id="UP000270046"/>
    </source>
</evidence>
<dbReference type="PANTHER" id="PTHR22298">
    <property type="entry name" value="ENDO-1,4-BETA-GLUCANASE"/>
    <property type="match status" value="1"/>
</dbReference>
<reference evidence="8 9" key="1">
    <citation type="submission" date="2018-10" db="EMBL/GenBank/DDBJ databases">
        <title>Genome sequencing of Mucilaginibacter sp. HYN0043.</title>
        <authorList>
            <person name="Kim M."/>
            <person name="Yi H."/>
        </authorList>
    </citation>
    <scope>NUCLEOTIDE SEQUENCE [LARGE SCALE GENOMIC DNA]</scope>
    <source>
        <strain evidence="8 9">HYN0043</strain>
    </source>
</reference>
<evidence type="ECO:0000256" key="5">
    <source>
        <dbReference type="ARBA" id="ARBA00023326"/>
    </source>
</evidence>
<evidence type="ECO:0000256" key="3">
    <source>
        <dbReference type="ARBA" id="ARBA00023277"/>
    </source>
</evidence>
<dbReference type="InterPro" id="IPR004197">
    <property type="entry name" value="Cellulase_Ig-like"/>
</dbReference>
<dbReference type="InterPro" id="IPR001701">
    <property type="entry name" value="Glyco_hydro_9"/>
</dbReference>
<evidence type="ECO:0000259" key="6">
    <source>
        <dbReference type="Pfam" id="PF00759"/>
    </source>
</evidence>
<dbReference type="Gene3D" id="2.60.120.260">
    <property type="entry name" value="Galactose-binding domain-like"/>
    <property type="match status" value="1"/>
</dbReference>
<comment type="similarity">
    <text evidence="1">Belongs to the glycosyl hydrolase 9 (cellulase E) family.</text>
</comment>
<dbReference type="EMBL" id="CP032869">
    <property type="protein sequence ID" value="AYL95700.1"/>
    <property type="molecule type" value="Genomic_DNA"/>
</dbReference>
<protein>
    <submittedName>
        <fullName evidence="8">Uncharacterized protein</fullName>
    </submittedName>
</protein>
<dbReference type="GO" id="GO:0008810">
    <property type="term" value="F:cellulase activity"/>
    <property type="evidence" value="ECO:0007669"/>
    <property type="project" value="InterPro"/>
</dbReference>
<keyword evidence="2" id="KW-0378">Hydrolase</keyword>
<dbReference type="InterPro" id="IPR008928">
    <property type="entry name" value="6-hairpin_glycosidase_sf"/>
</dbReference>
<evidence type="ECO:0000313" key="8">
    <source>
        <dbReference type="EMBL" id="AYL95700.1"/>
    </source>
</evidence>
<name>A0A494VQW4_9SPHI</name>
<evidence type="ECO:0000256" key="1">
    <source>
        <dbReference type="ARBA" id="ARBA00007072"/>
    </source>
</evidence>
<keyword evidence="9" id="KW-1185">Reference proteome</keyword>
<keyword evidence="5" id="KW-0624">Polysaccharide degradation</keyword>
<dbReference type="Gene3D" id="1.50.10.10">
    <property type="match status" value="1"/>
</dbReference>
<feature type="domain" description="Glycoside hydrolase family 9" evidence="6">
    <location>
        <begin position="332"/>
        <end position="749"/>
    </location>
</feature>
<dbReference type="OrthoDB" id="9808897at2"/>
<dbReference type="InterPro" id="IPR014756">
    <property type="entry name" value="Ig_E-set"/>
</dbReference>
<dbReference type="AlphaFoldDB" id="A0A494VQW4"/>
<feature type="domain" description="Cellulase Ig-like" evidence="7">
    <location>
        <begin position="246"/>
        <end position="320"/>
    </location>
</feature>
<dbReference type="Pfam" id="PF00759">
    <property type="entry name" value="Glyco_hydro_9"/>
    <property type="match status" value="1"/>
</dbReference>
<dbReference type="InterPro" id="IPR012341">
    <property type="entry name" value="6hp_glycosidase-like_sf"/>
</dbReference>
<dbReference type="Pfam" id="PF02927">
    <property type="entry name" value="CelD_N"/>
    <property type="match status" value="1"/>
</dbReference>
<sequence>MKYIYLTLMAATLLLSGFYLIREPMTEHLEDGAAYRWLNKKVENKRLLDDMESMDNWRSFTSSGVQVVDARKVMVTPDSSSSVATIELSDKYVHSGKQALLMNTPTRLANAAPKNGRHWGRSGVRRLFNAEDWTKYNRISIWVYPDLPGFYTTALDCQLFNDGVEKLPAIFGQEGQTSLTLKNHEWNHVVWEISNVARDKITAFEMSYGLSGSYPGEAGNIRFYFDQMELEAVKADKVEGWDVEQGKISFAHTGYQNGAQKTAIANGIEAKDFKLVNADNRKVILQKAIQKTTSHLGNFDVLDFSEVNAPGNYILHAGKVSTRPFRIDADPYERTVWKAINFFYAERCGTEIPGIHGQEHEDWLCVHGDKRIVINGGWHDAGDLSQSFEATEEITYAMLSMAEKLHARNENPKLYQRVLEEAKWGLDWILKTSFGDGYRNTGSINSRRTNNIIGDDDDVITTAQNTPMANFEAASVEAYGYRIFKDIDPRYASYALQKAEADWQFAVDGLSKLKPVTDQWRGTFDSNNVEDELPSQIIFSSIALWKATGNNKYKELAIKQAPYITNAQQRERPDWDTPLTGFFYTSTAKERILHYCHRGREQAPTMALTQLCETFPNEKDWIKWYASVTLYSEYLKTIAKYTAPYNVMPASVYTDTEYESVPESRRESFRKQVLKGVPLGKGHYLRLFPVWMDYRGHFGTILPQAQALANAAHLRGDLPSAQLSINQLEWIIGRNPFSASTMYGEGYDYVPLYTPSSGDMVGGLPVGIQTKDENDAPYWPVQAMWTYKEIWGHPVTNWIWLLKDVEGPAIVDGLANGPVVFKELSTGLTTIVKPDASTKKFKASLPQGQYTVTNNGQSLSQTFLPASSYHLDLRKDKFLKYELSKTISANGELVIKVNVWGSGSHNFSIRADNLNIGAANKQVTLKQGTQFSFEWKGSVDDKKAPWVAVVIPDGDLAIKKEIRGADWEK</sequence>